<evidence type="ECO:0000313" key="2">
    <source>
        <dbReference type="Proteomes" id="UP000053841"/>
    </source>
</evidence>
<dbReference type="OrthoDB" id="3798348at2759"/>
<proteinExistence type="predicted"/>
<keyword evidence="2" id="KW-1185">Reference proteome</keyword>
<dbReference type="EMBL" id="KI964577">
    <property type="protein sequence ID" value="EUC35344.1"/>
    <property type="molecule type" value="Genomic_DNA"/>
</dbReference>
<sequence>MDIALIVNVGVNKDITISGRRWHQSEVTRCDGIIETKSHMHKKEPLRSLTLGSSSSKAPDAWKDEVVALGLSKAKWRNYADAFFVALGPLLKPVYGRCLAGLEDDMARFIVIGTYLLVRMYSSGWMSDGTVQIWNAHIRRTLFLCQLLQRES</sequence>
<dbReference type="Proteomes" id="UP000053841">
    <property type="component" value="Unassembled WGS sequence"/>
</dbReference>
<dbReference type="RefSeq" id="XP_007710373.1">
    <property type="nucleotide sequence ID" value="XM_007712183.1"/>
</dbReference>
<gene>
    <name evidence="1" type="ORF">COCCADRAFT_24748</name>
</gene>
<dbReference type="GeneID" id="19145677"/>
<organism evidence="1 2">
    <name type="scientific">Cochliobolus carbonum (strain 26-R-13)</name>
    <name type="common">Maize leaf spot fungus</name>
    <name type="synonym">Bipolaris zeicola</name>
    <dbReference type="NCBI Taxonomy" id="930089"/>
    <lineage>
        <taxon>Eukaryota</taxon>
        <taxon>Fungi</taxon>
        <taxon>Dikarya</taxon>
        <taxon>Ascomycota</taxon>
        <taxon>Pezizomycotina</taxon>
        <taxon>Dothideomycetes</taxon>
        <taxon>Pleosporomycetidae</taxon>
        <taxon>Pleosporales</taxon>
        <taxon>Pleosporineae</taxon>
        <taxon>Pleosporaceae</taxon>
        <taxon>Bipolaris</taxon>
    </lineage>
</organism>
<evidence type="ECO:0000313" key="1">
    <source>
        <dbReference type="EMBL" id="EUC35344.1"/>
    </source>
</evidence>
<reference evidence="1 2" key="1">
    <citation type="journal article" date="2013" name="PLoS Genet.">
        <title>Comparative genome structure, secondary metabolite, and effector coding capacity across Cochliobolus pathogens.</title>
        <authorList>
            <person name="Condon B.J."/>
            <person name="Leng Y."/>
            <person name="Wu D."/>
            <person name="Bushley K.E."/>
            <person name="Ohm R.A."/>
            <person name="Otillar R."/>
            <person name="Martin J."/>
            <person name="Schackwitz W."/>
            <person name="Grimwood J."/>
            <person name="MohdZainudin N."/>
            <person name="Xue C."/>
            <person name="Wang R."/>
            <person name="Manning V.A."/>
            <person name="Dhillon B."/>
            <person name="Tu Z.J."/>
            <person name="Steffenson B.J."/>
            <person name="Salamov A."/>
            <person name="Sun H."/>
            <person name="Lowry S."/>
            <person name="LaButti K."/>
            <person name="Han J."/>
            <person name="Copeland A."/>
            <person name="Lindquist E."/>
            <person name="Barry K."/>
            <person name="Schmutz J."/>
            <person name="Baker S.E."/>
            <person name="Ciuffetti L.M."/>
            <person name="Grigoriev I.V."/>
            <person name="Zhong S."/>
            <person name="Turgeon B.G."/>
        </authorList>
    </citation>
    <scope>NUCLEOTIDE SEQUENCE [LARGE SCALE GENOMIC DNA]</scope>
    <source>
        <strain evidence="1 2">26-R-13</strain>
    </source>
</reference>
<dbReference type="AlphaFoldDB" id="W6YI66"/>
<dbReference type="KEGG" id="bze:COCCADRAFT_24748"/>
<accession>W6YI66</accession>
<dbReference type="HOGENOM" id="CLU_1722041_0_0_1"/>
<protein>
    <submittedName>
        <fullName evidence="1">Uncharacterized protein</fullName>
    </submittedName>
</protein>
<name>W6YI66_COCC2</name>